<evidence type="ECO:0000313" key="13">
    <source>
        <dbReference type="EMBL" id="ODQ64002.1"/>
    </source>
</evidence>
<dbReference type="InterPro" id="IPR027417">
    <property type="entry name" value="P-loop_NTPase"/>
</dbReference>
<keyword evidence="2" id="KW-0547">Nucleotide-binding</keyword>
<dbReference type="SMART" id="SM00973">
    <property type="entry name" value="Sec63"/>
    <property type="match status" value="1"/>
</dbReference>
<dbReference type="InterPro" id="IPR036388">
    <property type="entry name" value="WH-like_DNA-bd_sf"/>
</dbReference>
<dbReference type="Gene3D" id="3.40.50.300">
    <property type="entry name" value="P-loop containing nucleotide triphosphate hydrolases"/>
    <property type="match status" value="2"/>
</dbReference>
<proteinExistence type="inferred from homology"/>
<dbReference type="InterPro" id="IPR052247">
    <property type="entry name" value="Meiotic_Crossover_Helicase"/>
</dbReference>
<dbReference type="SUPFAM" id="SSF52540">
    <property type="entry name" value="P-loop containing nucleoside triphosphate hydrolases"/>
    <property type="match status" value="1"/>
</dbReference>
<dbReference type="SMART" id="SM00490">
    <property type="entry name" value="HELICc"/>
    <property type="match status" value="1"/>
</dbReference>
<evidence type="ECO:0000256" key="4">
    <source>
        <dbReference type="ARBA" id="ARBA00022806"/>
    </source>
</evidence>
<evidence type="ECO:0000259" key="12">
    <source>
        <dbReference type="PROSITE" id="PS51194"/>
    </source>
</evidence>
<comment type="similarity">
    <text evidence="1">Belongs to the helicase family. SKI2 subfamily.</text>
</comment>
<dbReference type="GO" id="GO:0005524">
    <property type="term" value="F:ATP binding"/>
    <property type="evidence" value="ECO:0007669"/>
    <property type="project" value="UniProtKB-KW"/>
</dbReference>
<gene>
    <name evidence="13" type="ORF">NADFUDRAFT_4617</name>
</gene>
<keyword evidence="14" id="KW-1185">Reference proteome</keyword>
<dbReference type="Pfam" id="PF02889">
    <property type="entry name" value="Sec63"/>
    <property type="match status" value="1"/>
</dbReference>
<keyword evidence="3 13" id="KW-0378">Hydrolase</keyword>
<evidence type="ECO:0000256" key="8">
    <source>
        <dbReference type="ARBA" id="ARBA00034617"/>
    </source>
</evidence>
<dbReference type="STRING" id="857566.A0A1E3PGE9"/>
<dbReference type="Pfam" id="PF23445">
    <property type="entry name" value="WHD_SNRNP200"/>
    <property type="match status" value="1"/>
</dbReference>
<evidence type="ECO:0000256" key="7">
    <source>
        <dbReference type="ARBA" id="ARBA00023254"/>
    </source>
</evidence>
<dbReference type="EC" id="5.6.2.4" evidence="9"/>
<dbReference type="SUPFAM" id="SSF158702">
    <property type="entry name" value="Sec63 N-terminal domain-like"/>
    <property type="match status" value="1"/>
</dbReference>
<evidence type="ECO:0000256" key="10">
    <source>
        <dbReference type="ARBA" id="ARBA00048988"/>
    </source>
</evidence>
<dbReference type="CDD" id="cd18795">
    <property type="entry name" value="SF2_C_Ski2"/>
    <property type="match status" value="1"/>
</dbReference>
<organism evidence="13 14">
    <name type="scientific">Nadsonia fulvescens var. elongata DSM 6958</name>
    <dbReference type="NCBI Taxonomy" id="857566"/>
    <lineage>
        <taxon>Eukaryota</taxon>
        <taxon>Fungi</taxon>
        <taxon>Dikarya</taxon>
        <taxon>Ascomycota</taxon>
        <taxon>Saccharomycotina</taxon>
        <taxon>Dipodascomycetes</taxon>
        <taxon>Dipodascales</taxon>
        <taxon>Dipodascales incertae sedis</taxon>
        <taxon>Nadsonia</taxon>
    </lineage>
</organism>
<evidence type="ECO:0000313" key="14">
    <source>
        <dbReference type="Proteomes" id="UP000095009"/>
    </source>
</evidence>
<evidence type="ECO:0000256" key="9">
    <source>
        <dbReference type="ARBA" id="ARBA00034808"/>
    </source>
</evidence>
<dbReference type="SMART" id="SM00487">
    <property type="entry name" value="DEXDc"/>
    <property type="match status" value="1"/>
</dbReference>
<keyword evidence="6" id="KW-0413">Isomerase</keyword>
<dbReference type="GO" id="GO:0003676">
    <property type="term" value="F:nucleic acid binding"/>
    <property type="evidence" value="ECO:0007669"/>
    <property type="project" value="InterPro"/>
</dbReference>
<dbReference type="InterPro" id="IPR001650">
    <property type="entry name" value="Helicase_C-like"/>
</dbReference>
<evidence type="ECO:0000256" key="6">
    <source>
        <dbReference type="ARBA" id="ARBA00023235"/>
    </source>
</evidence>
<dbReference type="GO" id="GO:0016787">
    <property type="term" value="F:hydrolase activity"/>
    <property type="evidence" value="ECO:0007669"/>
    <property type="project" value="UniProtKB-KW"/>
</dbReference>
<keyword evidence="5" id="KW-0067">ATP-binding</keyword>
<feature type="domain" description="Helicase ATP-binding" evidence="11">
    <location>
        <begin position="7"/>
        <end position="194"/>
    </location>
</feature>
<dbReference type="AlphaFoldDB" id="A0A1E3PGE9"/>
<keyword evidence="4" id="KW-0347">Helicase</keyword>
<feature type="domain" description="Helicase C-terminal" evidence="12">
    <location>
        <begin position="241"/>
        <end position="428"/>
    </location>
</feature>
<dbReference type="PROSITE" id="PS51194">
    <property type="entry name" value="HELICASE_CTER"/>
    <property type="match status" value="1"/>
</dbReference>
<name>A0A1E3PGE9_9ASCO</name>
<evidence type="ECO:0000256" key="1">
    <source>
        <dbReference type="ARBA" id="ARBA00010140"/>
    </source>
</evidence>
<feature type="non-terminal residue" evidence="13">
    <location>
        <position position="843"/>
    </location>
</feature>
<dbReference type="InterPro" id="IPR011545">
    <property type="entry name" value="DEAD/DEAH_box_helicase_dom"/>
</dbReference>
<dbReference type="GO" id="GO:0051321">
    <property type="term" value="P:meiotic cell cycle"/>
    <property type="evidence" value="ECO:0007669"/>
    <property type="project" value="UniProtKB-KW"/>
</dbReference>
<evidence type="ECO:0000256" key="2">
    <source>
        <dbReference type="ARBA" id="ARBA00022741"/>
    </source>
</evidence>
<dbReference type="PROSITE" id="PS51192">
    <property type="entry name" value="HELICASE_ATP_BIND_1"/>
    <property type="match status" value="1"/>
</dbReference>
<dbReference type="GO" id="GO:0043138">
    <property type="term" value="F:3'-5' DNA helicase activity"/>
    <property type="evidence" value="ECO:0007669"/>
    <property type="project" value="UniProtKB-EC"/>
</dbReference>
<reference evidence="13 14" key="1">
    <citation type="journal article" date="2016" name="Proc. Natl. Acad. Sci. U.S.A.">
        <title>Comparative genomics of biotechnologically important yeasts.</title>
        <authorList>
            <person name="Riley R."/>
            <person name="Haridas S."/>
            <person name="Wolfe K.H."/>
            <person name="Lopes M.R."/>
            <person name="Hittinger C.T."/>
            <person name="Goeker M."/>
            <person name="Salamov A.A."/>
            <person name="Wisecaver J.H."/>
            <person name="Long T.M."/>
            <person name="Calvey C.H."/>
            <person name="Aerts A.L."/>
            <person name="Barry K.W."/>
            <person name="Choi C."/>
            <person name="Clum A."/>
            <person name="Coughlan A.Y."/>
            <person name="Deshpande S."/>
            <person name="Douglass A.P."/>
            <person name="Hanson S.J."/>
            <person name="Klenk H.-P."/>
            <person name="LaButti K.M."/>
            <person name="Lapidus A."/>
            <person name="Lindquist E.A."/>
            <person name="Lipzen A.M."/>
            <person name="Meier-Kolthoff J.P."/>
            <person name="Ohm R.A."/>
            <person name="Otillar R.P."/>
            <person name="Pangilinan J.L."/>
            <person name="Peng Y."/>
            <person name="Rokas A."/>
            <person name="Rosa C.A."/>
            <person name="Scheuner C."/>
            <person name="Sibirny A.A."/>
            <person name="Slot J.C."/>
            <person name="Stielow J.B."/>
            <person name="Sun H."/>
            <person name="Kurtzman C.P."/>
            <person name="Blackwell M."/>
            <person name="Grigoriev I.V."/>
            <person name="Jeffries T.W."/>
        </authorList>
    </citation>
    <scope>NUCLEOTIDE SEQUENCE [LARGE SCALE GENOMIC DNA]</scope>
    <source>
        <strain evidence="13 14">DSM 6958</strain>
    </source>
</reference>
<accession>A0A1E3PGE9</accession>
<dbReference type="Proteomes" id="UP000095009">
    <property type="component" value="Unassembled WGS sequence"/>
</dbReference>
<dbReference type="Pfam" id="PF00271">
    <property type="entry name" value="Helicase_C"/>
    <property type="match status" value="1"/>
</dbReference>
<dbReference type="PANTHER" id="PTHR47835:SF3">
    <property type="entry name" value="HELICASE FOR MEIOSIS 1"/>
    <property type="match status" value="1"/>
</dbReference>
<evidence type="ECO:0000256" key="3">
    <source>
        <dbReference type="ARBA" id="ARBA00022801"/>
    </source>
</evidence>
<comment type="catalytic activity">
    <reaction evidence="8">
        <text>Couples ATP hydrolysis with the unwinding of duplex DNA by translocating in the 3'-5' direction.</text>
        <dbReference type="EC" id="5.6.2.4"/>
    </reaction>
</comment>
<evidence type="ECO:0000259" key="11">
    <source>
        <dbReference type="PROSITE" id="PS51192"/>
    </source>
</evidence>
<evidence type="ECO:0000256" key="5">
    <source>
        <dbReference type="ARBA" id="ARBA00022840"/>
    </source>
</evidence>
<keyword evidence="7" id="KW-0469">Meiosis</keyword>
<sequence length="843" mass="95952">MQSLCFNEFFGTTANCVVSSPTGSGKTVLFELAILKLFQITGCFEKLFNAFTISDSSFKVVYIAPTKSLCVERAADWSRKFQILGLSCKALTGDTSLDELANDKRANIIVTTPEKWDFITRKWADNKLLIGCVKLFMIDEIHTLREGRGATLEVIVSRMKAMTQHDLRFVALSATVPNIGDIATWLTQDKYHPNSPATTRIFGDEFRPVKLCKFVYGYNNSNSGGNSYAKQFYMDKTFSKKLPELIKKHGESKPILIFCSTRNIAITTAKFLASYHNQTSISWRSRLWKRPDCNSFNFKNHELKSFAKDGVAFHHAGLDFQDRHMVEQGFIAKDLSIVCCTSTLAVGTNLPAHTVIIKGTKFWSGNDLREHNELEVIQMIGRAGRPQFDNIGTAIIMTTNDKRVLYESLVRGTQAIESCLHLNLMDHFVAEVSLGTIFSLKSAVVWLKSTFLYTRLRKNPAFYPNVISAKYKIKPDIDDKNIENFCEQLISDLIRDKLIKNLAQTDPIELVCTNFGTSMSQHYMKYETMKSIIEFNTKTNKRNYPLLINDILTFLSKSAEFKEFKLKHAEKKLYKDLNQAEGIRFPIKSAVIREDWQKISILIQTELGGVEYSHYEGARNNYLGYMCDKSMVIKHAERILRCLIDCFCQRSDSNSIKSALELYRSLQGRSWEDLPLILRQLEGIGPAFVQKFIAHNIQSFTDLRALENNRIESLLGINKDSSVKITEDLEGIPHFAIEAEQLGIFEFQSTRKFSSKDSYLKVTIKVKAQYLNSPTVPIWHQKRMNAIIITETSDGILLDFRRVPVARLKDSLEFEIKATIAYSSQAIESHIYCETVAGVSESY</sequence>
<dbReference type="EMBL" id="KV454413">
    <property type="protein sequence ID" value="ODQ64002.1"/>
    <property type="molecule type" value="Genomic_DNA"/>
</dbReference>
<comment type="catalytic activity">
    <reaction evidence="10">
        <text>ATP + H2O = ADP + phosphate + H(+)</text>
        <dbReference type="Rhea" id="RHEA:13065"/>
        <dbReference type="ChEBI" id="CHEBI:15377"/>
        <dbReference type="ChEBI" id="CHEBI:15378"/>
        <dbReference type="ChEBI" id="CHEBI:30616"/>
        <dbReference type="ChEBI" id="CHEBI:43474"/>
        <dbReference type="ChEBI" id="CHEBI:456216"/>
        <dbReference type="EC" id="5.6.2.4"/>
    </reaction>
</comment>
<dbReference type="Pfam" id="PF00270">
    <property type="entry name" value="DEAD"/>
    <property type="match status" value="1"/>
</dbReference>
<protein>
    <recommendedName>
        <fullName evidence="9">DNA 3'-5' helicase</fullName>
        <ecNumber evidence="9">5.6.2.4</ecNumber>
    </recommendedName>
</protein>
<dbReference type="InterPro" id="IPR004179">
    <property type="entry name" value="Sec63-dom"/>
</dbReference>
<dbReference type="Gene3D" id="1.10.3380.10">
    <property type="entry name" value="Sec63 N-terminal domain-like domain"/>
    <property type="match status" value="1"/>
</dbReference>
<dbReference type="OrthoDB" id="5575at2759"/>
<dbReference type="InterPro" id="IPR057842">
    <property type="entry name" value="WH_MER3"/>
</dbReference>
<dbReference type="Gene3D" id="1.10.10.10">
    <property type="entry name" value="Winged helix-like DNA-binding domain superfamily/Winged helix DNA-binding domain"/>
    <property type="match status" value="1"/>
</dbReference>
<dbReference type="PANTHER" id="PTHR47835">
    <property type="entry name" value="HFM1, ATP DEPENDENT DNA HELICASE HOMOLOG"/>
    <property type="match status" value="1"/>
</dbReference>
<dbReference type="InterPro" id="IPR014001">
    <property type="entry name" value="Helicase_ATP-bd"/>
</dbReference>